<dbReference type="AlphaFoldDB" id="A0A1M4RXW2"/>
<comment type="subcellular location">
    <subcellularLocation>
        <location evidence="1">Cell membrane</location>
        <topology evidence="1">Multi-pass membrane protein</topology>
    </subcellularLocation>
</comment>
<evidence type="ECO:0000256" key="6">
    <source>
        <dbReference type="ARBA" id="ARBA00022692"/>
    </source>
</evidence>
<dbReference type="GO" id="GO:0090563">
    <property type="term" value="F:protein-phosphocysteine-sugar phosphotransferase activity"/>
    <property type="evidence" value="ECO:0007669"/>
    <property type="project" value="TreeGrafter"/>
</dbReference>
<reference evidence="13" key="1">
    <citation type="submission" date="2016-09" db="EMBL/GenBank/DDBJ databases">
        <authorList>
            <person name="Strepis N."/>
        </authorList>
    </citation>
    <scope>NUCLEOTIDE SEQUENCE [LARGE SCALE GENOMIC DNA]</scope>
</reference>
<evidence type="ECO:0000259" key="11">
    <source>
        <dbReference type="Pfam" id="PF02378"/>
    </source>
</evidence>
<gene>
    <name evidence="12" type="ORF">ACGLYG10_1045</name>
</gene>
<keyword evidence="2" id="KW-0813">Transport</keyword>
<feature type="compositionally biased region" description="Basic residues" evidence="9">
    <location>
        <begin position="74"/>
        <end position="86"/>
    </location>
</feature>
<keyword evidence="5" id="KW-0598">Phosphotransferase system</keyword>
<keyword evidence="13" id="KW-1185">Reference proteome</keyword>
<keyword evidence="4" id="KW-0762">Sugar transport</keyword>
<dbReference type="InterPro" id="IPR003352">
    <property type="entry name" value="PTS_EIIC"/>
</dbReference>
<dbReference type="GO" id="GO:0008982">
    <property type="term" value="F:protein-N(PI)-phosphohistidine-sugar phosphotransferase activity"/>
    <property type="evidence" value="ECO:0007669"/>
    <property type="project" value="InterPro"/>
</dbReference>
<dbReference type="PANTHER" id="PTHR30009:SF4">
    <property type="entry name" value="PTS SYSTEM N-ACETYLGLUCOSAMINE-SPECIFIC EIICBA COMPONENT"/>
    <property type="match status" value="1"/>
</dbReference>
<evidence type="ECO:0000256" key="1">
    <source>
        <dbReference type="ARBA" id="ARBA00004651"/>
    </source>
</evidence>
<feature type="domain" description="Phosphotransferase system EIIC" evidence="11">
    <location>
        <begin position="6"/>
        <end position="67"/>
    </location>
</feature>
<dbReference type="GO" id="GO:0015764">
    <property type="term" value="P:N-acetylglucosamine transport"/>
    <property type="evidence" value="ECO:0007669"/>
    <property type="project" value="TreeGrafter"/>
</dbReference>
<organism evidence="12 13">
    <name type="scientific">Actinomyces glycerinitolerans</name>
    <dbReference type="NCBI Taxonomy" id="1892869"/>
    <lineage>
        <taxon>Bacteria</taxon>
        <taxon>Bacillati</taxon>
        <taxon>Actinomycetota</taxon>
        <taxon>Actinomycetes</taxon>
        <taxon>Actinomycetales</taxon>
        <taxon>Actinomycetaceae</taxon>
        <taxon>Actinomyces</taxon>
    </lineage>
</organism>
<sequence>MTAGTEGGVAAALAIWRSALPAKRKATGALMISVALTAFVTGITKLLEYAFAYVAFPLYAVHAVLTGIQDPRPRGGRRRRLCGRPGRRGEELR</sequence>
<keyword evidence="6 10" id="KW-0812">Transmembrane</keyword>
<protein>
    <submittedName>
        <fullName evidence="12">Phosphotransferase system eiic</fullName>
    </submittedName>
</protein>
<proteinExistence type="predicted"/>
<evidence type="ECO:0000256" key="4">
    <source>
        <dbReference type="ARBA" id="ARBA00022597"/>
    </source>
</evidence>
<dbReference type="Pfam" id="PF02378">
    <property type="entry name" value="PTS_EIIC"/>
    <property type="match status" value="1"/>
</dbReference>
<dbReference type="GO" id="GO:0005886">
    <property type="term" value="C:plasma membrane"/>
    <property type="evidence" value="ECO:0007669"/>
    <property type="project" value="UniProtKB-SubCell"/>
</dbReference>
<dbReference type="InterPro" id="IPR050429">
    <property type="entry name" value="PTS_Glucose_EIICBA"/>
</dbReference>
<evidence type="ECO:0000256" key="2">
    <source>
        <dbReference type="ARBA" id="ARBA00022448"/>
    </source>
</evidence>
<evidence type="ECO:0000256" key="10">
    <source>
        <dbReference type="SAM" id="Phobius"/>
    </source>
</evidence>
<name>A0A1M4RXW2_9ACTO</name>
<dbReference type="GO" id="GO:0009401">
    <property type="term" value="P:phosphoenolpyruvate-dependent sugar phosphotransferase system"/>
    <property type="evidence" value="ECO:0007669"/>
    <property type="project" value="UniProtKB-KW"/>
</dbReference>
<dbReference type="Proteomes" id="UP000184291">
    <property type="component" value="Unassembled WGS sequence"/>
</dbReference>
<evidence type="ECO:0000313" key="13">
    <source>
        <dbReference type="Proteomes" id="UP000184291"/>
    </source>
</evidence>
<accession>A0A1M4RXW2</accession>
<keyword evidence="12" id="KW-0808">Transferase</keyword>
<evidence type="ECO:0000313" key="12">
    <source>
        <dbReference type="EMBL" id="SHE24835.1"/>
    </source>
</evidence>
<dbReference type="EMBL" id="FQTT01000009">
    <property type="protein sequence ID" value="SHE24835.1"/>
    <property type="molecule type" value="Genomic_DNA"/>
</dbReference>
<keyword evidence="8 10" id="KW-0472">Membrane</keyword>
<evidence type="ECO:0000256" key="9">
    <source>
        <dbReference type="SAM" id="MobiDB-lite"/>
    </source>
</evidence>
<evidence type="ECO:0000256" key="3">
    <source>
        <dbReference type="ARBA" id="ARBA00022475"/>
    </source>
</evidence>
<feature type="region of interest" description="Disordered" evidence="9">
    <location>
        <begin position="69"/>
        <end position="93"/>
    </location>
</feature>
<evidence type="ECO:0000256" key="5">
    <source>
        <dbReference type="ARBA" id="ARBA00022683"/>
    </source>
</evidence>
<dbReference type="PANTHER" id="PTHR30009">
    <property type="entry name" value="CYTOCHROME C-TYPE SYNTHESIS PROTEIN AND PTS TRANSMEMBRANE COMPONENT"/>
    <property type="match status" value="1"/>
</dbReference>
<evidence type="ECO:0000256" key="8">
    <source>
        <dbReference type="ARBA" id="ARBA00023136"/>
    </source>
</evidence>
<feature type="transmembrane region" description="Helical" evidence="10">
    <location>
        <begin position="50"/>
        <end position="68"/>
    </location>
</feature>
<dbReference type="STRING" id="1892869.ACGLYG10_1045"/>
<keyword evidence="7 10" id="KW-1133">Transmembrane helix</keyword>
<keyword evidence="3" id="KW-1003">Cell membrane</keyword>
<feature type="transmembrane region" description="Helical" evidence="10">
    <location>
        <begin position="26"/>
        <end position="44"/>
    </location>
</feature>
<evidence type="ECO:0000256" key="7">
    <source>
        <dbReference type="ARBA" id="ARBA00022989"/>
    </source>
</evidence>